<name>A0ABT8BRE9_9VIBR</name>
<comment type="caution">
    <text evidence="1">The sequence shown here is derived from an EMBL/GenBank/DDBJ whole genome shotgun (WGS) entry which is preliminary data.</text>
</comment>
<sequence length="44" mass="4960">MHFATGHYLSDGVVVRSELMVSIGHALITKIEAIVHTGYAWREY</sequence>
<evidence type="ECO:0000313" key="1">
    <source>
        <dbReference type="EMBL" id="MDN3609528.1"/>
    </source>
</evidence>
<organism evidence="1 2">
    <name type="scientific">Vibrio ostreicida</name>
    <dbReference type="NCBI Taxonomy" id="526588"/>
    <lineage>
        <taxon>Bacteria</taxon>
        <taxon>Pseudomonadati</taxon>
        <taxon>Pseudomonadota</taxon>
        <taxon>Gammaproteobacteria</taxon>
        <taxon>Vibrionales</taxon>
        <taxon>Vibrionaceae</taxon>
        <taxon>Vibrio</taxon>
    </lineage>
</organism>
<protein>
    <submittedName>
        <fullName evidence="1">Uncharacterized protein</fullName>
    </submittedName>
</protein>
<dbReference type="EMBL" id="JAUFQC010000001">
    <property type="protein sequence ID" value="MDN3609528.1"/>
    <property type="molecule type" value="Genomic_DNA"/>
</dbReference>
<evidence type="ECO:0000313" key="2">
    <source>
        <dbReference type="Proteomes" id="UP001238540"/>
    </source>
</evidence>
<accession>A0ABT8BRE9</accession>
<proteinExistence type="predicted"/>
<reference evidence="2" key="1">
    <citation type="journal article" date="2019" name="Int. J. Syst. Evol. Microbiol.">
        <title>The Global Catalogue of Microorganisms (GCM) 10K type strain sequencing project: providing services to taxonomists for standard genome sequencing and annotation.</title>
        <authorList>
            <consortium name="The Broad Institute Genomics Platform"/>
            <consortium name="The Broad Institute Genome Sequencing Center for Infectious Disease"/>
            <person name="Wu L."/>
            <person name="Ma J."/>
        </authorList>
    </citation>
    <scope>NUCLEOTIDE SEQUENCE [LARGE SCALE GENOMIC DNA]</scope>
    <source>
        <strain evidence="2">CECT 7398</strain>
    </source>
</reference>
<dbReference type="Proteomes" id="UP001238540">
    <property type="component" value="Unassembled WGS sequence"/>
</dbReference>
<gene>
    <name evidence="1" type="ORF">QWZ16_07405</name>
</gene>
<dbReference type="RefSeq" id="WP_290311310.1">
    <property type="nucleotide sequence ID" value="NZ_JAUFQC010000001.1"/>
</dbReference>
<keyword evidence="2" id="KW-1185">Reference proteome</keyword>